<dbReference type="RefSeq" id="WP_120059633.1">
    <property type="nucleotide sequence ID" value="NZ_QYRP01000002.1"/>
</dbReference>
<gene>
    <name evidence="2" type="ORF">D4739_05520</name>
</gene>
<dbReference type="AlphaFoldDB" id="A0A3A5HCF8"/>
<comment type="caution">
    <text evidence="2">The sequence shown here is derived from an EMBL/GenBank/DDBJ whole genome shotgun (WGS) entry which is preliminary data.</text>
</comment>
<protein>
    <submittedName>
        <fullName evidence="2">Uncharacterized protein</fullName>
    </submittedName>
</protein>
<proteinExistence type="predicted"/>
<dbReference type="Proteomes" id="UP000276542">
    <property type="component" value="Unassembled WGS sequence"/>
</dbReference>
<evidence type="ECO:0000313" key="3">
    <source>
        <dbReference type="Proteomes" id="UP000276542"/>
    </source>
</evidence>
<organism evidence="2 3">
    <name type="scientific">Nocardioides cavernaquae</name>
    <dbReference type="NCBI Taxonomy" id="2321396"/>
    <lineage>
        <taxon>Bacteria</taxon>
        <taxon>Bacillati</taxon>
        <taxon>Actinomycetota</taxon>
        <taxon>Actinomycetes</taxon>
        <taxon>Propionibacteriales</taxon>
        <taxon>Nocardioidaceae</taxon>
        <taxon>Nocardioides</taxon>
    </lineage>
</organism>
<evidence type="ECO:0000256" key="1">
    <source>
        <dbReference type="SAM" id="MobiDB-lite"/>
    </source>
</evidence>
<keyword evidence="3" id="KW-1185">Reference proteome</keyword>
<name>A0A3A5HCF8_9ACTN</name>
<reference evidence="3" key="1">
    <citation type="submission" date="2018-09" db="EMBL/GenBank/DDBJ databases">
        <authorList>
            <person name="Zhu H."/>
        </authorList>
    </citation>
    <scope>NUCLEOTIDE SEQUENCE [LARGE SCALE GENOMIC DNA]</scope>
    <source>
        <strain evidence="3">K1W22B-1</strain>
    </source>
</reference>
<dbReference type="EMBL" id="QYRP01000002">
    <property type="protein sequence ID" value="RJS45734.1"/>
    <property type="molecule type" value="Genomic_DNA"/>
</dbReference>
<sequence length="273" mass="27851">MNELDPTQTEAVRRALAAARHDEPIPAEVAARLDATLADLVAEESAPAVAAAMVAPADATRTATVVPFRRRRLPVLLAAAAAVVAAAVAVPQLVDQPGANDGSTAALESVPATTADEAGAGDREQRGPLSAQDLDHTLSKAGVTQLRDETLLTDVANLLTLQRRTALDGLSQGYDNRGGAAGELGGLVDGATPDANKADAPANAAGPWATAAGRGCGPSEPPAGSRIFAARYEGHRAIVVAFAATPDGTPVHVYDCRTAPRVPTRLFTLPLAD</sequence>
<feature type="region of interest" description="Disordered" evidence="1">
    <location>
        <begin position="100"/>
        <end position="136"/>
    </location>
</feature>
<dbReference type="OrthoDB" id="3790815at2"/>
<accession>A0A3A5HCF8</accession>
<evidence type="ECO:0000313" key="2">
    <source>
        <dbReference type="EMBL" id="RJS45734.1"/>
    </source>
</evidence>